<dbReference type="AlphaFoldDB" id="A0A7S3XE99"/>
<proteinExistence type="predicted"/>
<organism evidence="1">
    <name type="scientific">Picocystis salinarum</name>
    <dbReference type="NCBI Taxonomy" id="88271"/>
    <lineage>
        <taxon>Eukaryota</taxon>
        <taxon>Viridiplantae</taxon>
        <taxon>Chlorophyta</taxon>
        <taxon>Picocystophyceae</taxon>
        <taxon>Picocystales</taxon>
        <taxon>Picocystaceae</taxon>
        <taxon>Picocystis</taxon>
    </lineage>
</organism>
<accession>A0A7S3XE99</accession>
<name>A0A7S3XE99_9CHLO</name>
<dbReference type="EMBL" id="HBIS01009580">
    <property type="protein sequence ID" value="CAE0613877.1"/>
    <property type="molecule type" value="Transcribed_RNA"/>
</dbReference>
<gene>
    <name evidence="1" type="ORF">PSAL00342_LOCUS7778</name>
</gene>
<sequence>MVFWTLAESSLSANKLLATTCAFGSESTSYFPWLSFYPIEGVVSKSASVSAIPYVLPSFSNPWTSAVRRTHVLAVGVHQSFLRHSRLIFFVFQSILHERIFLGHLVLQ</sequence>
<evidence type="ECO:0000313" key="1">
    <source>
        <dbReference type="EMBL" id="CAE0613877.1"/>
    </source>
</evidence>
<reference evidence="1" key="1">
    <citation type="submission" date="2021-01" db="EMBL/GenBank/DDBJ databases">
        <authorList>
            <person name="Corre E."/>
            <person name="Pelletier E."/>
            <person name="Niang G."/>
            <person name="Scheremetjew M."/>
            <person name="Finn R."/>
            <person name="Kale V."/>
            <person name="Holt S."/>
            <person name="Cochrane G."/>
            <person name="Meng A."/>
            <person name="Brown T."/>
            <person name="Cohen L."/>
        </authorList>
    </citation>
    <scope>NUCLEOTIDE SEQUENCE</scope>
    <source>
        <strain evidence="1">CCMP1897</strain>
    </source>
</reference>
<protein>
    <submittedName>
        <fullName evidence="1">Uncharacterized protein</fullName>
    </submittedName>
</protein>